<feature type="compositionally biased region" description="Acidic residues" evidence="9">
    <location>
        <begin position="197"/>
        <end position="208"/>
    </location>
</feature>
<evidence type="ECO:0000256" key="2">
    <source>
        <dbReference type="ARBA" id="ARBA00022664"/>
    </source>
</evidence>
<dbReference type="PROSITE" id="PS50174">
    <property type="entry name" value="G_PATCH"/>
    <property type="match status" value="1"/>
</dbReference>
<dbReference type="InterPro" id="IPR003954">
    <property type="entry name" value="RRM_euk-type"/>
</dbReference>
<feature type="compositionally biased region" description="Polar residues" evidence="9">
    <location>
        <begin position="329"/>
        <end position="347"/>
    </location>
</feature>
<dbReference type="InterPro" id="IPR000504">
    <property type="entry name" value="RRM_dom"/>
</dbReference>
<dbReference type="GO" id="GO:0000380">
    <property type="term" value="P:alternative mRNA splicing, via spliceosome"/>
    <property type="evidence" value="ECO:0007669"/>
    <property type="project" value="TreeGrafter"/>
</dbReference>
<feature type="region of interest" description="Disordered" evidence="9">
    <location>
        <begin position="101"/>
        <end position="123"/>
    </location>
</feature>
<keyword evidence="4 8" id="KW-0508">mRNA splicing</keyword>
<dbReference type="GO" id="GO:0003723">
    <property type="term" value="F:RNA binding"/>
    <property type="evidence" value="ECO:0007669"/>
    <property type="project" value="UniProtKB-UniRule"/>
</dbReference>
<dbReference type="InterPro" id="IPR035979">
    <property type="entry name" value="RBD_domain_sf"/>
</dbReference>
<evidence type="ECO:0000256" key="8">
    <source>
        <dbReference type="PIRNR" id="PIRNR031066"/>
    </source>
</evidence>
<dbReference type="AlphaFoldDB" id="A0A3Q2Q4V3"/>
<dbReference type="Ensembl" id="ENSFHET00000015337.1">
    <property type="protein sequence ID" value="ENSFHEP00000021491.1"/>
    <property type="gene ID" value="ENSFHEG00000001266.1"/>
</dbReference>
<evidence type="ECO:0000256" key="4">
    <source>
        <dbReference type="ARBA" id="ARBA00023187"/>
    </source>
</evidence>
<dbReference type="SMART" id="SM00443">
    <property type="entry name" value="G_patch"/>
    <property type="match status" value="1"/>
</dbReference>
<feature type="region of interest" description="Disordered" evidence="9">
    <location>
        <begin position="155"/>
        <end position="276"/>
    </location>
</feature>
<dbReference type="CDD" id="cd12647">
    <property type="entry name" value="RRM_UHM_SPF45"/>
    <property type="match status" value="1"/>
</dbReference>
<comment type="subunit">
    <text evidence="8">Associates with the spliceosome.</text>
</comment>
<evidence type="ECO:0000256" key="7">
    <source>
        <dbReference type="ARBA" id="ARBA00074919"/>
    </source>
</evidence>
<feature type="domain" description="G-patch" evidence="11">
    <location>
        <begin position="278"/>
        <end position="318"/>
    </location>
</feature>
<dbReference type="Pfam" id="PF01585">
    <property type="entry name" value="G-patch"/>
    <property type="match status" value="1"/>
</dbReference>
<keyword evidence="8" id="KW-0747">Spliceosome</keyword>
<dbReference type="GeneTree" id="ENSGT00790000123099"/>
<proteinExistence type="predicted"/>
<evidence type="ECO:0000256" key="9">
    <source>
        <dbReference type="SAM" id="MobiDB-lite"/>
    </source>
</evidence>
<keyword evidence="13" id="KW-1185">Reference proteome</keyword>
<evidence type="ECO:0000259" key="11">
    <source>
        <dbReference type="PROSITE" id="PS50174"/>
    </source>
</evidence>
<dbReference type="STRING" id="8078.ENSFHEP00000021491"/>
<dbReference type="GO" id="GO:0071011">
    <property type="term" value="C:precatalytic spliceosome"/>
    <property type="evidence" value="ECO:0007669"/>
    <property type="project" value="TreeGrafter"/>
</dbReference>
<evidence type="ECO:0000259" key="10">
    <source>
        <dbReference type="PROSITE" id="PS50102"/>
    </source>
</evidence>
<dbReference type="Pfam" id="PF00076">
    <property type="entry name" value="RRM_1"/>
    <property type="match status" value="1"/>
</dbReference>
<dbReference type="GO" id="GO:0045292">
    <property type="term" value="P:mRNA cis splicing, via spliceosome"/>
    <property type="evidence" value="ECO:0007669"/>
    <property type="project" value="UniProtKB-UniRule"/>
</dbReference>
<evidence type="ECO:0000313" key="13">
    <source>
        <dbReference type="Proteomes" id="UP000265000"/>
    </source>
</evidence>
<comment type="subunit">
    <text evidence="6">Binds SXL. Associates with the spliceosome. Interacts with SF3B1, SF1 and U2AF2.</text>
</comment>
<evidence type="ECO:0000256" key="3">
    <source>
        <dbReference type="ARBA" id="ARBA00022884"/>
    </source>
</evidence>
<dbReference type="Gene3D" id="3.30.70.330">
    <property type="match status" value="1"/>
</dbReference>
<dbReference type="PROSITE" id="PS50102">
    <property type="entry name" value="RRM"/>
    <property type="match status" value="1"/>
</dbReference>
<dbReference type="InterPro" id="IPR040052">
    <property type="entry name" value="RBM17"/>
</dbReference>
<dbReference type="InterPro" id="IPR000467">
    <property type="entry name" value="G_patch_dom"/>
</dbReference>
<protein>
    <recommendedName>
        <fullName evidence="7 8">Splicing factor 45</fullName>
    </recommendedName>
    <alternativeName>
        <fullName evidence="8">RNA-binding motif protein 17</fullName>
    </alternativeName>
</protein>
<dbReference type="InterPro" id="IPR012677">
    <property type="entry name" value="Nucleotide-bd_a/b_plait_sf"/>
</dbReference>
<evidence type="ECO:0000256" key="5">
    <source>
        <dbReference type="ARBA" id="ARBA00023242"/>
    </source>
</evidence>
<sequence>MTQREVENRSGSICQHWDRLQHVPRGNPGRVLQETAALIGTMSLYDDLGVGASDTKTEGWSKNFKLLQSQLKVKKAALTQAKTQRMNKTTVLAPVIDLKRGGSSDDRLNTDTPPHTAIGLKDAVPSGFSSGDVLIPLADEYDPMFPNDYEKVMKRHREEQQRKREQERQKEIEEREKRRKERHEGGAPSGFSRFPATEEDSDEEEEYEKEWRKRSIGGAAIAPPSSLVDRDGPPSFSYEDEGRPPRGAKAAIPPPIYEDSDRPRSPPGPTSSFLANMGGTVAHKIMQKYGFKEGQGLGKHEQGLSTALSVEKTSKRGGKIIIGDATEKPGSSQSGAADTSIGGSTADSSKKSEANPLTEILKNPTKVVLLRNMVGRGEVDEDLEGETKEECEKYGKVVKCVIFEIAEVPDDEAVRIFLEFERVESAIKAVVDLNGRYFGGRVVKACFYNLDKFRVLDLGEQV</sequence>
<comment type="subcellular location">
    <subcellularLocation>
        <location evidence="1 8">Nucleus</location>
    </subcellularLocation>
</comment>
<feature type="domain" description="RRM" evidence="10">
    <location>
        <begin position="366"/>
        <end position="450"/>
    </location>
</feature>
<comment type="function">
    <text evidence="8">Splice factor that binds to the single-stranded 3'AG at the exon/intron border and promotes its utilization in the second catalytic step. Involved in the regulation of alternative splicing and the utilization of cryptic splice sites.</text>
</comment>
<dbReference type="Proteomes" id="UP000265000">
    <property type="component" value="Unplaced"/>
</dbReference>
<evidence type="ECO:0000256" key="1">
    <source>
        <dbReference type="ARBA" id="ARBA00004123"/>
    </source>
</evidence>
<dbReference type="SUPFAM" id="SSF54928">
    <property type="entry name" value="RNA-binding domain, RBD"/>
    <property type="match status" value="1"/>
</dbReference>
<evidence type="ECO:0000256" key="6">
    <source>
        <dbReference type="ARBA" id="ARBA00065586"/>
    </source>
</evidence>
<dbReference type="SMART" id="SM00361">
    <property type="entry name" value="RRM_1"/>
    <property type="match status" value="1"/>
</dbReference>
<dbReference type="PIRSF" id="PIRSF031066">
    <property type="entry name" value="Splicing_factor_SPF45"/>
    <property type="match status" value="1"/>
</dbReference>
<keyword evidence="5 8" id="KW-0539">Nucleus</keyword>
<dbReference type="GO" id="GO:0005654">
    <property type="term" value="C:nucleoplasm"/>
    <property type="evidence" value="ECO:0007669"/>
    <property type="project" value="UniProtKB-UniRule"/>
</dbReference>
<accession>A0A3Q2Q4V3</accession>
<keyword evidence="2 8" id="KW-0507">mRNA processing</keyword>
<keyword evidence="3 8" id="KW-0694">RNA-binding</keyword>
<dbReference type="PANTHER" id="PTHR13288:SF8">
    <property type="entry name" value="SPLICING FACTOR 45"/>
    <property type="match status" value="1"/>
</dbReference>
<dbReference type="InterPro" id="IPR034653">
    <property type="entry name" value="SPF45_RRM"/>
</dbReference>
<name>A0A3Q2Q4V3_FUNHE</name>
<organism evidence="12 13">
    <name type="scientific">Fundulus heteroclitus</name>
    <name type="common">Killifish</name>
    <name type="synonym">Mummichog</name>
    <dbReference type="NCBI Taxonomy" id="8078"/>
    <lineage>
        <taxon>Eukaryota</taxon>
        <taxon>Metazoa</taxon>
        <taxon>Chordata</taxon>
        <taxon>Craniata</taxon>
        <taxon>Vertebrata</taxon>
        <taxon>Euteleostomi</taxon>
        <taxon>Actinopterygii</taxon>
        <taxon>Neopterygii</taxon>
        <taxon>Teleostei</taxon>
        <taxon>Neoteleostei</taxon>
        <taxon>Acanthomorphata</taxon>
        <taxon>Ovalentaria</taxon>
        <taxon>Atherinomorphae</taxon>
        <taxon>Cyprinodontiformes</taxon>
        <taxon>Fundulidae</taxon>
        <taxon>Fundulus</taxon>
    </lineage>
</organism>
<feature type="region of interest" description="Disordered" evidence="9">
    <location>
        <begin position="319"/>
        <end position="357"/>
    </location>
</feature>
<dbReference type="FunFam" id="3.30.70.330:FF:000079">
    <property type="entry name" value="Putative splicing factor 45"/>
    <property type="match status" value="1"/>
</dbReference>
<evidence type="ECO:0000313" key="12">
    <source>
        <dbReference type="Ensembl" id="ENSFHEP00000021491.1"/>
    </source>
</evidence>
<reference evidence="12" key="1">
    <citation type="submission" date="2025-08" db="UniProtKB">
        <authorList>
            <consortium name="Ensembl"/>
        </authorList>
    </citation>
    <scope>IDENTIFICATION</scope>
</reference>
<feature type="compositionally biased region" description="Basic and acidic residues" evidence="9">
    <location>
        <begin position="155"/>
        <end position="176"/>
    </location>
</feature>
<reference evidence="12" key="2">
    <citation type="submission" date="2025-09" db="UniProtKB">
        <authorList>
            <consortium name="Ensembl"/>
        </authorList>
    </citation>
    <scope>IDENTIFICATION</scope>
</reference>
<dbReference type="PANTHER" id="PTHR13288">
    <property type="entry name" value="SPLICING FACTOR 45 SPF45"/>
    <property type="match status" value="1"/>
</dbReference>